<feature type="transmembrane region" description="Helical" evidence="1">
    <location>
        <begin position="58"/>
        <end position="78"/>
    </location>
</feature>
<dbReference type="STRING" id="1618443.UV73_C0003G0046"/>
<protein>
    <submittedName>
        <fullName evidence="2">Uncharacterized protein</fullName>
    </submittedName>
</protein>
<evidence type="ECO:0000256" key="1">
    <source>
        <dbReference type="SAM" id="Phobius"/>
    </source>
</evidence>
<feature type="transmembrane region" description="Helical" evidence="1">
    <location>
        <begin position="90"/>
        <end position="107"/>
    </location>
</feature>
<evidence type="ECO:0000313" key="3">
    <source>
        <dbReference type="Proteomes" id="UP000034894"/>
    </source>
</evidence>
<comment type="caution">
    <text evidence="2">The sequence shown here is derived from an EMBL/GenBank/DDBJ whole genome shotgun (WGS) entry which is preliminary data.</text>
</comment>
<dbReference type="Proteomes" id="UP000034894">
    <property type="component" value="Unassembled WGS sequence"/>
</dbReference>
<dbReference type="EMBL" id="LCFP01000003">
    <property type="protein sequence ID" value="KKS98104.1"/>
    <property type="molecule type" value="Genomic_DNA"/>
</dbReference>
<feature type="transmembrane region" description="Helical" evidence="1">
    <location>
        <begin position="6"/>
        <end position="23"/>
    </location>
</feature>
<organism evidence="2 3">
    <name type="scientific">Candidatus Gottesmanbacteria bacterium GW2011_GWA2_43_14</name>
    <dbReference type="NCBI Taxonomy" id="1618443"/>
    <lineage>
        <taxon>Bacteria</taxon>
        <taxon>Candidatus Gottesmaniibacteriota</taxon>
    </lineage>
</organism>
<feature type="transmembrane region" description="Helical" evidence="1">
    <location>
        <begin position="113"/>
        <end position="131"/>
    </location>
</feature>
<feature type="transmembrane region" description="Helical" evidence="1">
    <location>
        <begin position="143"/>
        <end position="159"/>
    </location>
</feature>
<keyword evidence="1" id="KW-0812">Transmembrane</keyword>
<accession>A0A0G1DKE4</accession>
<sequence>MLDERFVIAGVILSLVGGLKYLIDTVKGKTQPNKVTWFLWALAPLIAFAAEMKEGVGMQSLMTFIVGFNPLMIFLASFINRKSTWKLSSFDIICGGLSVLGLVLWQITKVGNLAIALSLAADGLAGVPTIVKAYRAPETESDLLYLLTGINAIITLATIDNWNFAHFAFPVYILLLCLLLFILVRFRIGRRREVQGNMVK</sequence>
<keyword evidence="1" id="KW-0472">Membrane</keyword>
<feature type="transmembrane region" description="Helical" evidence="1">
    <location>
        <begin position="35"/>
        <end position="52"/>
    </location>
</feature>
<reference evidence="2 3" key="1">
    <citation type="journal article" date="2015" name="Nature">
        <title>rRNA introns, odd ribosomes, and small enigmatic genomes across a large radiation of phyla.</title>
        <authorList>
            <person name="Brown C.T."/>
            <person name="Hug L.A."/>
            <person name="Thomas B.C."/>
            <person name="Sharon I."/>
            <person name="Castelle C.J."/>
            <person name="Singh A."/>
            <person name="Wilkins M.J."/>
            <person name="Williams K.H."/>
            <person name="Banfield J.F."/>
        </authorList>
    </citation>
    <scope>NUCLEOTIDE SEQUENCE [LARGE SCALE GENOMIC DNA]</scope>
</reference>
<dbReference type="AlphaFoldDB" id="A0A0G1DKE4"/>
<keyword evidence="1" id="KW-1133">Transmembrane helix</keyword>
<gene>
    <name evidence="2" type="ORF">UV73_C0003G0046</name>
</gene>
<feature type="transmembrane region" description="Helical" evidence="1">
    <location>
        <begin position="165"/>
        <end position="184"/>
    </location>
</feature>
<evidence type="ECO:0000313" key="2">
    <source>
        <dbReference type="EMBL" id="KKS98104.1"/>
    </source>
</evidence>
<proteinExistence type="predicted"/>
<name>A0A0G1DKE4_9BACT</name>